<dbReference type="Proteomes" id="UP001229421">
    <property type="component" value="Unassembled WGS sequence"/>
</dbReference>
<dbReference type="SUPFAM" id="SSF54001">
    <property type="entry name" value="Cysteine proteinases"/>
    <property type="match status" value="1"/>
</dbReference>
<keyword evidence="4" id="KW-1185">Reference proteome</keyword>
<dbReference type="Pfam" id="PF00112">
    <property type="entry name" value="Peptidase_C1"/>
    <property type="match status" value="1"/>
</dbReference>
<protein>
    <recommendedName>
        <fullName evidence="2">Peptidase C1A papain C-terminal domain-containing protein</fullName>
    </recommendedName>
</protein>
<dbReference type="InterPro" id="IPR013128">
    <property type="entry name" value="Peptidase_C1A"/>
</dbReference>
<dbReference type="GO" id="GO:0008234">
    <property type="term" value="F:cysteine-type peptidase activity"/>
    <property type="evidence" value="ECO:0007669"/>
    <property type="project" value="InterPro"/>
</dbReference>
<sequence>MNGDLRSDCLNIYRKAIRINDDPRIGKSTSMSKNKSMKHDQDNDDYEFSWVTQGVVTDVKLQVGDLCWAFAVMAAIESLILIVTGELYNLSVQHLVGCDDLNHGLERGNPKKAFQYLMDIGGKVYSAEDYKFTGEKGECACDNVSVTDHITVTFSFFSNERVVLCAVYFAPGIL</sequence>
<evidence type="ECO:0000313" key="4">
    <source>
        <dbReference type="Proteomes" id="UP001229421"/>
    </source>
</evidence>
<accession>A0AAD8LHP2</accession>
<dbReference type="GO" id="GO:0006508">
    <property type="term" value="P:proteolysis"/>
    <property type="evidence" value="ECO:0007669"/>
    <property type="project" value="InterPro"/>
</dbReference>
<comment type="caution">
    <text evidence="3">The sequence shown here is derived from an EMBL/GenBank/DDBJ whole genome shotgun (WGS) entry which is preliminary data.</text>
</comment>
<dbReference type="SMART" id="SM00645">
    <property type="entry name" value="Pept_C1"/>
    <property type="match status" value="1"/>
</dbReference>
<dbReference type="PANTHER" id="PTHR12411">
    <property type="entry name" value="CYSTEINE PROTEASE FAMILY C1-RELATED"/>
    <property type="match status" value="1"/>
</dbReference>
<evidence type="ECO:0000256" key="1">
    <source>
        <dbReference type="ARBA" id="ARBA00008455"/>
    </source>
</evidence>
<dbReference type="Gene3D" id="3.90.70.10">
    <property type="entry name" value="Cysteine proteinases"/>
    <property type="match status" value="1"/>
</dbReference>
<evidence type="ECO:0000259" key="2">
    <source>
        <dbReference type="SMART" id="SM00645"/>
    </source>
</evidence>
<reference evidence="3" key="1">
    <citation type="journal article" date="2023" name="bioRxiv">
        <title>Improved chromosome-level genome assembly for marigold (Tagetes erecta).</title>
        <authorList>
            <person name="Jiang F."/>
            <person name="Yuan L."/>
            <person name="Wang S."/>
            <person name="Wang H."/>
            <person name="Xu D."/>
            <person name="Wang A."/>
            <person name="Fan W."/>
        </authorList>
    </citation>
    <scope>NUCLEOTIDE SEQUENCE</scope>
    <source>
        <strain evidence="3">WSJ</strain>
        <tissue evidence="3">Leaf</tissue>
    </source>
</reference>
<dbReference type="AlphaFoldDB" id="A0AAD8LHP2"/>
<dbReference type="InterPro" id="IPR038765">
    <property type="entry name" value="Papain-like_cys_pep_sf"/>
</dbReference>
<name>A0AAD8LHP2_TARER</name>
<proteinExistence type="inferred from homology"/>
<evidence type="ECO:0000313" key="3">
    <source>
        <dbReference type="EMBL" id="KAK1437740.1"/>
    </source>
</evidence>
<dbReference type="EMBL" id="JAUHHV010000001">
    <property type="protein sequence ID" value="KAK1437740.1"/>
    <property type="molecule type" value="Genomic_DNA"/>
</dbReference>
<gene>
    <name evidence="3" type="ORF">QVD17_03538</name>
</gene>
<organism evidence="3 4">
    <name type="scientific">Tagetes erecta</name>
    <name type="common">African marigold</name>
    <dbReference type="NCBI Taxonomy" id="13708"/>
    <lineage>
        <taxon>Eukaryota</taxon>
        <taxon>Viridiplantae</taxon>
        <taxon>Streptophyta</taxon>
        <taxon>Embryophyta</taxon>
        <taxon>Tracheophyta</taxon>
        <taxon>Spermatophyta</taxon>
        <taxon>Magnoliopsida</taxon>
        <taxon>eudicotyledons</taxon>
        <taxon>Gunneridae</taxon>
        <taxon>Pentapetalae</taxon>
        <taxon>asterids</taxon>
        <taxon>campanulids</taxon>
        <taxon>Asterales</taxon>
        <taxon>Asteraceae</taxon>
        <taxon>Asteroideae</taxon>
        <taxon>Heliantheae alliance</taxon>
        <taxon>Tageteae</taxon>
        <taxon>Tagetes</taxon>
    </lineage>
</organism>
<dbReference type="InterPro" id="IPR000668">
    <property type="entry name" value="Peptidase_C1A_C"/>
</dbReference>
<comment type="similarity">
    <text evidence="1">Belongs to the peptidase C1 family.</text>
</comment>
<feature type="domain" description="Peptidase C1A papain C-terminal" evidence="2">
    <location>
        <begin position="44"/>
        <end position="170"/>
    </location>
</feature>